<dbReference type="VEuPathDB" id="TriTrypDB:LdCL_250008200"/>
<feature type="signal peptide" evidence="7">
    <location>
        <begin position="1"/>
        <end position="24"/>
    </location>
</feature>
<dbReference type="GO" id="GO:0017178">
    <property type="term" value="F:diphthine-ammonia ligase activity"/>
    <property type="evidence" value="ECO:0007669"/>
    <property type="project" value="UniProtKB-EC"/>
</dbReference>
<dbReference type="FunFam" id="3.40.50.620:FF:000373">
    <property type="entry name" value="ATP-binding region containing protein, putative"/>
    <property type="match status" value="1"/>
</dbReference>
<dbReference type="InterPro" id="IPR014729">
    <property type="entry name" value="Rossmann-like_a/b/a_fold"/>
</dbReference>
<name>A0A504WVI7_LEIDO</name>
<evidence type="ECO:0000313" key="9">
    <source>
        <dbReference type="EMBL" id="TPP40651.1"/>
    </source>
</evidence>
<feature type="compositionally biased region" description="Low complexity" evidence="6">
    <location>
        <begin position="362"/>
        <end position="379"/>
    </location>
</feature>
<dbReference type="InterPro" id="IPR035959">
    <property type="entry name" value="RutC-like_sf"/>
</dbReference>
<feature type="region of interest" description="Disordered" evidence="6">
    <location>
        <begin position="248"/>
        <end position="384"/>
    </location>
</feature>
<dbReference type="VEuPathDB" id="TriTrypDB:LDHU3_25.0380"/>
<dbReference type="CDD" id="cd01994">
    <property type="entry name" value="AANH_PF0828-like"/>
    <property type="match status" value="1"/>
</dbReference>
<reference evidence="10" key="1">
    <citation type="submission" date="2019-02" db="EMBL/GenBank/DDBJ databases">
        <title>FDA dAtabase for Regulatory Grade micrObial Sequences (FDA-ARGOS): Supporting development and validation of Infectious Disease Dx tests.</title>
        <authorList>
            <person name="Duncan R."/>
            <person name="Fisher C."/>
            <person name="Tallon L."/>
            <person name="Sadzewicz L."/>
            <person name="Sengamalay N."/>
            <person name="Ott S."/>
            <person name="Godinez A."/>
            <person name="Nagaraj S."/>
            <person name="Vavikolanu K."/>
            <person name="Nadendla S."/>
            <person name="Aluvathingal J."/>
            <person name="Sichtig H."/>
        </authorList>
    </citation>
    <scope>NUCLEOTIDE SEQUENCE [LARGE SCALE GENOMIC DNA]</scope>
    <source>
        <strain evidence="10">FDAARGOS_361</strain>
    </source>
</reference>
<keyword evidence="7" id="KW-0732">Signal</keyword>
<dbReference type="VEuPathDB" id="TriTrypDB:LdCL_250008300"/>
<evidence type="ECO:0000256" key="4">
    <source>
        <dbReference type="ARBA" id="ARBA00031552"/>
    </source>
</evidence>
<dbReference type="EMBL" id="RHLC01000018">
    <property type="protein sequence ID" value="TPP40651.1"/>
    <property type="molecule type" value="Genomic_DNA"/>
</dbReference>
<protein>
    <recommendedName>
        <fullName evidence="2">Diphthine--ammonia ligase</fullName>
        <ecNumber evidence="1">6.3.1.14</ecNumber>
    </recommendedName>
    <alternativeName>
        <fullName evidence="3">Diphthamide synthase</fullName>
    </alternativeName>
    <alternativeName>
        <fullName evidence="4">Diphthamide synthetase</fullName>
    </alternativeName>
</protein>
<dbReference type="GO" id="GO:0017183">
    <property type="term" value="P:protein histidyl modification to diphthamide"/>
    <property type="evidence" value="ECO:0007669"/>
    <property type="project" value="TreeGrafter"/>
</dbReference>
<dbReference type="PANTHER" id="PTHR12196">
    <property type="entry name" value="DOMAIN OF UNKNOWN FUNCTION 71 DUF71 -CONTAINING PROTEIN"/>
    <property type="match status" value="1"/>
</dbReference>
<feature type="domain" description="Diphthamide synthase" evidence="8">
    <location>
        <begin position="1179"/>
        <end position="1424"/>
    </location>
</feature>
<evidence type="ECO:0000256" key="7">
    <source>
        <dbReference type="SAM" id="SignalP"/>
    </source>
</evidence>
<dbReference type="EC" id="6.3.1.14" evidence="1"/>
<evidence type="ECO:0000256" key="6">
    <source>
        <dbReference type="SAM" id="MobiDB-lite"/>
    </source>
</evidence>
<evidence type="ECO:0000256" key="3">
    <source>
        <dbReference type="ARBA" id="ARBA00029814"/>
    </source>
</evidence>
<dbReference type="VEuPathDB" id="TriTrypDB:LDHU3_25.0390"/>
<organism evidence="9 10">
    <name type="scientific">Leishmania donovani</name>
    <dbReference type="NCBI Taxonomy" id="5661"/>
    <lineage>
        <taxon>Eukaryota</taxon>
        <taxon>Discoba</taxon>
        <taxon>Euglenozoa</taxon>
        <taxon>Kinetoplastea</taxon>
        <taxon>Metakinetoplastina</taxon>
        <taxon>Trypanosomatida</taxon>
        <taxon>Trypanosomatidae</taxon>
        <taxon>Leishmaniinae</taxon>
        <taxon>Leishmania</taxon>
    </lineage>
</organism>
<feature type="region of interest" description="Disordered" evidence="6">
    <location>
        <begin position="408"/>
        <end position="429"/>
    </location>
</feature>
<dbReference type="FunFam" id="3.30.1330.40:FF:000033">
    <property type="entry name" value="ATP-binding region containing protein, putative"/>
    <property type="match status" value="1"/>
</dbReference>
<dbReference type="PANTHER" id="PTHR12196:SF2">
    <property type="entry name" value="DIPHTHINE--AMMONIA LIGASE"/>
    <property type="match status" value="1"/>
</dbReference>
<feature type="compositionally biased region" description="Polar residues" evidence="6">
    <location>
        <begin position="302"/>
        <end position="317"/>
    </location>
</feature>
<dbReference type="Pfam" id="PF01902">
    <property type="entry name" value="Diphthami_syn_2"/>
    <property type="match status" value="1"/>
</dbReference>
<feature type="region of interest" description="Disordered" evidence="6">
    <location>
        <begin position="640"/>
        <end position="660"/>
    </location>
</feature>
<evidence type="ECO:0000256" key="5">
    <source>
        <dbReference type="ARBA" id="ARBA00048108"/>
    </source>
</evidence>
<feature type="compositionally biased region" description="Low complexity" evidence="6">
    <location>
        <begin position="254"/>
        <end position="276"/>
    </location>
</feature>
<dbReference type="VEuPathDB" id="TriTrypDB:LdBPK_250320.1"/>
<dbReference type="InterPro" id="IPR030662">
    <property type="entry name" value="DPH6/MJ0570"/>
</dbReference>
<dbReference type="Proteomes" id="UP000318447">
    <property type="component" value="Unassembled WGS sequence"/>
</dbReference>
<dbReference type="NCBIfam" id="TIGR00290">
    <property type="entry name" value="MJ0570_dom"/>
    <property type="match status" value="1"/>
</dbReference>
<dbReference type="FunFam" id="3.90.1490.10:FF:000007">
    <property type="entry name" value="ATP-binding protein, putative"/>
    <property type="match status" value="1"/>
</dbReference>
<evidence type="ECO:0000256" key="1">
    <source>
        <dbReference type="ARBA" id="ARBA00012089"/>
    </source>
</evidence>
<dbReference type="Gene3D" id="3.40.50.620">
    <property type="entry name" value="HUPs"/>
    <property type="match status" value="1"/>
</dbReference>
<comment type="caution">
    <text evidence="9">The sequence shown here is derived from an EMBL/GenBank/DDBJ whole genome shotgun (WGS) entry which is preliminary data.</text>
</comment>
<dbReference type="Gene3D" id="3.90.1490.10">
    <property type="entry name" value="putative n-type atp pyrophosphatase, domain 2"/>
    <property type="match status" value="1"/>
</dbReference>
<dbReference type="InterPro" id="IPR002761">
    <property type="entry name" value="Diphthami_syn_dom"/>
</dbReference>
<feature type="region of interest" description="Disordered" evidence="6">
    <location>
        <begin position="1078"/>
        <end position="1115"/>
    </location>
</feature>
<evidence type="ECO:0000256" key="2">
    <source>
        <dbReference type="ARBA" id="ARBA00018426"/>
    </source>
</evidence>
<feature type="compositionally biased region" description="Gly residues" evidence="6">
    <location>
        <begin position="419"/>
        <end position="429"/>
    </location>
</feature>
<dbReference type="VEuPathDB" id="TriTrypDB:LDHU3_25.0370"/>
<dbReference type="SUPFAM" id="SSF52402">
    <property type="entry name" value="Adenine nucleotide alpha hydrolases-like"/>
    <property type="match status" value="1"/>
</dbReference>
<dbReference type="VEuPathDB" id="TriTrypDB:LdCL_250008100"/>
<dbReference type="Gene3D" id="3.30.1330.40">
    <property type="entry name" value="RutC-like"/>
    <property type="match status" value="1"/>
</dbReference>
<feature type="compositionally biased region" description="Basic and acidic residues" evidence="6">
    <location>
        <begin position="1082"/>
        <end position="1091"/>
    </location>
</feature>
<sequence length="1793" mass="191190">MWGGLHFFVSIETLVSFSIPTSLCHDGATSATSEPGDKACTVKRAGNPTVRQLHFTRERRLTPVFAFPNATLFLQVLFSSGNKVHLMTPWDKEDTTTILKSFGWVSFLADARRVSVVPGSSQFSFSSLSIDPADYTRIVLVVEDASRWSSATTMQLIEVRHTSEGEDVADSMELLYALSRCILFSEWYLRYPSSSIASCAALSNTTVFAFCRFLLDGAAPDADLMRLLCYHGGRIVHTAAEATHVLVLPPPPAERGASSSTSSSTASSSTSSSGDDSGSESDEPYCSVHSTNTDTSDEGHESSTYVPHQKSGEQSAGDSDVRRPSFVAPALATEGTASLPAPRPSATTLPRPAAGPSSETLAAVAQSSSAASSTATNASLQPATVTPSWVHRCVRALRLVPIDRAPATLAPRADEEEGQGQGRPQGGGKVEVARTTGALLCALLPPADARPLLWTTFHSIASQHGYDTAALVQHTTTVSSFKTMTAACVLEALTSPVFSDVVEVRLQPQPVAGKPTDASSASSRSRGVPVTRRTLDSLKLSTAPSELGRIALHRFERRRDKEAVFAHLQLIASQFLYSFDYVQRQRSQSLHCHAGTQTSGVRRAFMGTMTEAQLPPASRLLAADEEETAGAKETAAAVTGDAHLKERDSTSSSAMTAAAKTAEPIASDAAGAVDEKEWRHHLRNVEGKLLMSHVHASEMSDNETKLFKDGVPRSRGVGDAEVCAKAVRAPATRYIEHVEKTELPKAMTEEGFTLAAPYSPKIVAEACPDEPLPVWPPPAPSLLKPPSSLLPLPPMAKPINDGRGGADASLAGFTACFIPTSILTADQQCDFYAFLCSLPLFESAELGNSVVRVADGVRCRFANHKGAKDFLRIEFIEFLSLHLPIYPALDNSIDVEDLHKTIMDFPFLPLPTAPEVSQEEAQSLWTAPAPPEATACATPPAVCPPTLCPPHVHRLPTRDRQRIAGAIPPPHLMPDRMLPGAIFAPKVGGNAIATTTAPRNRRCLPIVTATVTGTAVTVTAVLPRATSSLRLPLTAVVTATTAATATDAYETTRIEARVVAGIIDSTAGASGVSSAASMSAAEAEHTEKAAAVDEDTTSTSAKTSPKEASGKAQLSLSLTPAERRGLIMVVAVALLQEMHSNVFCGAVVGAASAAIIYNQLTRLRRGPRTSPGSGGDARMKTIALLSGGKDSILAMLMAYRYGHEPVVIANMAPVLESDGALRGAAENGTHGHDIDSYMYQTVGFEAVDSIAACLGLPLRRGRVRRGLAKDQSLLYSEQPPEEDEVESLYSLIKTVKEEFPEVQGLTSGAILSNYQRNRVEFICDRLGLESLAYLWMRQPDEILDMANTLHVRAILVKTASIGLTPRRFIGKTLEEARPTLEKMAELYHSHLAGEGGEYETTVLNCPLFHTEHLTVAALEVVMQDDNDISPSGHGLLTVARVPKPVEQQAQEAELLARLRAGAVTFPSDAMPLLRSCAAYPLAPSATASPLDSGETIDWPLPPTIRSALFLGFGTAAARDGIAHHTYAAPLEAGAPAAEALNACLTVLQTWAMERSLTPFYYHFSLPEPSWEVWCRTAYAAKVSHICPPGLLVTVHNSCSRSTAAVEAEVLAAPTAAIQQQVLHAQSRSCWALGEPGPHSQARLVSLATGTLRLFVSATPGRVPATREVATAADLPVVCQQYISALAATQQGEETSAALTDIVAQFVVAMANCERYLTLFGCSFGDVDRAIVVATEDVPVALLPALWQWTTQNTGALPFERVCQVVVVGALSGTEKIRVSMECVEVREAAEESA</sequence>
<dbReference type="VEuPathDB" id="TriTrypDB:LdBPK_250310.1"/>
<evidence type="ECO:0000313" key="10">
    <source>
        <dbReference type="Proteomes" id="UP000318447"/>
    </source>
</evidence>
<feature type="chain" id="PRO_5021326610" description="Diphthine--ammonia ligase" evidence="7">
    <location>
        <begin position="25"/>
        <end position="1793"/>
    </location>
</feature>
<evidence type="ECO:0000259" key="8">
    <source>
        <dbReference type="Pfam" id="PF01902"/>
    </source>
</evidence>
<proteinExistence type="predicted"/>
<gene>
    <name evidence="9" type="ORF">CGC21_8245</name>
</gene>
<comment type="catalytic activity">
    <reaction evidence="5">
        <text>diphthine-[translation elongation factor 2] + NH4(+) + ATP = diphthamide-[translation elongation factor 2] + AMP + diphosphate + H(+)</text>
        <dbReference type="Rhea" id="RHEA:19753"/>
        <dbReference type="Rhea" id="RHEA-COMP:10172"/>
        <dbReference type="Rhea" id="RHEA-COMP:10174"/>
        <dbReference type="ChEBI" id="CHEBI:15378"/>
        <dbReference type="ChEBI" id="CHEBI:16692"/>
        <dbReference type="ChEBI" id="CHEBI:28938"/>
        <dbReference type="ChEBI" id="CHEBI:30616"/>
        <dbReference type="ChEBI" id="CHEBI:33019"/>
        <dbReference type="ChEBI" id="CHEBI:82696"/>
        <dbReference type="ChEBI" id="CHEBI:456215"/>
        <dbReference type="EC" id="6.3.1.14"/>
    </reaction>
</comment>
<accession>A0A504WVI7</accession>
<feature type="compositionally biased region" description="Low complexity" evidence="6">
    <location>
        <begin position="650"/>
        <end position="660"/>
    </location>
</feature>
<dbReference type="VEuPathDB" id="TriTrypDB:LdBPK_250300.1"/>